<evidence type="ECO:0000313" key="2">
    <source>
        <dbReference type="EMBL" id="KAK0747690.1"/>
    </source>
</evidence>
<dbReference type="EMBL" id="JAUKTV010000001">
    <property type="protein sequence ID" value="KAK0747690.1"/>
    <property type="molecule type" value="Genomic_DNA"/>
</dbReference>
<keyword evidence="1" id="KW-0732">Signal</keyword>
<dbReference type="Proteomes" id="UP001172159">
    <property type="component" value="Unassembled WGS sequence"/>
</dbReference>
<keyword evidence="3" id="KW-1185">Reference proteome</keyword>
<evidence type="ECO:0000313" key="3">
    <source>
        <dbReference type="Proteomes" id="UP001172159"/>
    </source>
</evidence>
<gene>
    <name evidence="2" type="ORF">B0T21DRAFT_9046</name>
</gene>
<feature type="signal peptide" evidence="1">
    <location>
        <begin position="1"/>
        <end position="31"/>
    </location>
</feature>
<sequence length="117" mass="12841">MSLVPANKCHVCLAADRTAFLLCALFPAVSSWIVGVDCTDKPNCSHPRPPWKTCVTCVADRPSRFPLLYPSRDRAFHSPLHSSCCDFLSPFLPRATNGLFPLSSKVQDLLVEISALP</sequence>
<comment type="caution">
    <text evidence="2">The sequence shown here is derived from an EMBL/GenBank/DDBJ whole genome shotgun (WGS) entry which is preliminary data.</text>
</comment>
<protein>
    <recommendedName>
        <fullName evidence="4">Secreted protein</fullName>
    </recommendedName>
</protein>
<reference evidence="2" key="1">
    <citation type="submission" date="2023-06" db="EMBL/GenBank/DDBJ databases">
        <title>Genome-scale phylogeny and comparative genomics of the fungal order Sordariales.</title>
        <authorList>
            <consortium name="Lawrence Berkeley National Laboratory"/>
            <person name="Hensen N."/>
            <person name="Bonometti L."/>
            <person name="Westerberg I."/>
            <person name="Brannstrom I.O."/>
            <person name="Guillou S."/>
            <person name="Cros-Aarteil S."/>
            <person name="Calhoun S."/>
            <person name="Haridas S."/>
            <person name="Kuo A."/>
            <person name="Mondo S."/>
            <person name="Pangilinan J."/>
            <person name="Riley R."/>
            <person name="Labutti K."/>
            <person name="Andreopoulos B."/>
            <person name="Lipzen A."/>
            <person name="Chen C."/>
            <person name="Yanf M."/>
            <person name="Daum C."/>
            <person name="Ng V."/>
            <person name="Clum A."/>
            <person name="Steindorff A."/>
            <person name="Ohm R."/>
            <person name="Martin F."/>
            <person name="Silar P."/>
            <person name="Natvig D."/>
            <person name="Lalanne C."/>
            <person name="Gautier V."/>
            <person name="Ament-Velasquez S.L."/>
            <person name="Kruys A."/>
            <person name="Hutchinson M.I."/>
            <person name="Powell A.J."/>
            <person name="Barry K."/>
            <person name="Miller A.N."/>
            <person name="Grigoriev I.V."/>
            <person name="Debuchy R."/>
            <person name="Gladieux P."/>
            <person name="Thoren M.H."/>
            <person name="Johannesson H."/>
        </authorList>
    </citation>
    <scope>NUCLEOTIDE SEQUENCE</scope>
    <source>
        <strain evidence="2">CBS 540.89</strain>
    </source>
</reference>
<evidence type="ECO:0008006" key="4">
    <source>
        <dbReference type="Google" id="ProtNLM"/>
    </source>
</evidence>
<dbReference type="AlphaFoldDB" id="A0AA40K6H3"/>
<organism evidence="2 3">
    <name type="scientific">Apiosordaria backusii</name>
    <dbReference type="NCBI Taxonomy" id="314023"/>
    <lineage>
        <taxon>Eukaryota</taxon>
        <taxon>Fungi</taxon>
        <taxon>Dikarya</taxon>
        <taxon>Ascomycota</taxon>
        <taxon>Pezizomycotina</taxon>
        <taxon>Sordariomycetes</taxon>
        <taxon>Sordariomycetidae</taxon>
        <taxon>Sordariales</taxon>
        <taxon>Lasiosphaeriaceae</taxon>
        <taxon>Apiosordaria</taxon>
    </lineage>
</organism>
<evidence type="ECO:0000256" key="1">
    <source>
        <dbReference type="SAM" id="SignalP"/>
    </source>
</evidence>
<name>A0AA40K6H3_9PEZI</name>
<accession>A0AA40K6H3</accession>
<feature type="chain" id="PRO_5041230636" description="Secreted protein" evidence="1">
    <location>
        <begin position="32"/>
        <end position="117"/>
    </location>
</feature>
<proteinExistence type="predicted"/>